<evidence type="ECO:0000256" key="2">
    <source>
        <dbReference type="SAM" id="Phobius"/>
    </source>
</evidence>
<dbReference type="Proteomes" id="UP000583944">
    <property type="component" value="Unassembled WGS sequence"/>
</dbReference>
<organism evidence="3 4">
    <name type="scientific">Trypanosoma cruzi</name>
    <dbReference type="NCBI Taxonomy" id="5693"/>
    <lineage>
        <taxon>Eukaryota</taxon>
        <taxon>Discoba</taxon>
        <taxon>Euglenozoa</taxon>
        <taxon>Kinetoplastea</taxon>
        <taxon>Metakinetoplastina</taxon>
        <taxon>Trypanosomatida</taxon>
        <taxon>Trypanosomatidae</taxon>
        <taxon>Trypanosoma</taxon>
        <taxon>Schizotrypanum</taxon>
    </lineage>
</organism>
<evidence type="ECO:0000256" key="1">
    <source>
        <dbReference type="SAM" id="MobiDB-lite"/>
    </source>
</evidence>
<feature type="transmembrane region" description="Helical" evidence="2">
    <location>
        <begin position="204"/>
        <end position="229"/>
    </location>
</feature>
<comment type="caution">
    <text evidence="3">The sequence shown here is derived from an EMBL/GenBank/DDBJ whole genome shotgun (WGS) entry which is preliminary data.</text>
</comment>
<dbReference type="AlphaFoldDB" id="A0A7J6Y9I4"/>
<feature type="compositionally biased region" description="Acidic residues" evidence="1">
    <location>
        <begin position="238"/>
        <end position="260"/>
    </location>
</feature>
<protein>
    <submittedName>
        <fullName evidence="3">Uncharacterized protein</fullName>
    </submittedName>
</protein>
<feature type="transmembrane region" description="Helical" evidence="2">
    <location>
        <begin position="6"/>
        <end position="26"/>
    </location>
</feature>
<keyword evidence="2" id="KW-0812">Transmembrane</keyword>
<dbReference type="VEuPathDB" id="TriTrypDB:BCY84_18396"/>
<feature type="transmembrane region" description="Helical" evidence="2">
    <location>
        <begin position="311"/>
        <end position="333"/>
    </location>
</feature>
<feature type="region of interest" description="Disordered" evidence="1">
    <location>
        <begin position="238"/>
        <end position="261"/>
    </location>
</feature>
<sequence>MLPTHLLFTLVFFLFFVFVVVVMQGCRTLRSAEMTVFFTDAGPPSSAFLLTWTFVLGVSFVVFGVFRPTVRGTRPPIAGKTFAPAVSLWWVRQLHYCVATWPLFDLVNRLFSYIFLPSRVLWRRHMLPLPDGIISRWVNQLRPSMLYVFRVKNVQEMWAELQLPLASSASSVTPHVTGGIPSATFQGIEENGRLTEKEWVCCQWVALSSLMATILITFLACSGIIYFFALNSVKDEADEEEDRSEVETTSDDETSSDFDQDLWRDLGEPDDSCLLSPEAMAEEERWKLREAEERCFQRRQRQEEKKKQKRGIYLILSEYWPVLLSACYAGLYACTGGTPLLMQYVYPCGVMLVTLCGMSA</sequence>
<keyword evidence="2" id="KW-1133">Transmembrane helix</keyword>
<proteinExistence type="predicted"/>
<dbReference type="VEuPathDB" id="TriTrypDB:ECC02_003772"/>
<evidence type="ECO:0000313" key="4">
    <source>
        <dbReference type="Proteomes" id="UP000583944"/>
    </source>
</evidence>
<name>A0A7J6Y9I4_TRYCR</name>
<reference evidence="3 4" key="1">
    <citation type="journal article" date="2019" name="Genome Biol. Evol.">
        <title>Nanopore Sequencing Significantly Improves Genome Assembly of the Protozoan Parasite Trypanosoma cruzi.</title>
        <authorList>
            <person name="Diaz-Viraque F."/>
            <person name="Pita S."/>
            <person name="Greif G."/>
            <person name="de Souza R.C.M."/>
            <person name="Iraola G."/>
            <person name="Robello C."/>
        </authorList>
    </citation>
    <scope>NUCLEOTIDE SEQUENCE [LARGE SCALE GENOMIC DNA]</scope>
    <source>
        <strain evidence="3 4">Berenice</strain>
    </source>
</reference>
<gene>
    <name evidence="3" type="ORF">ECC02_003772</name>
</gene>
<feature type="transmembrane region" description="Helical" evidence="2">
    <location>
        <begin position="47"/>
        <end position="66"/>
    </location>
</feature>
<keyword evidence="2" id="KW-0472">Membrane</keyword>
<accession>A0A7J6Y9I4</accession>
<dbReference type="EMBL" id="JABDHM010000021">
    <property type="protein sequence ID" value="KAF5223232.1"/>
    <property type="molecule type" value="Genomic_DNA"/>
</dbReference>
<evidence type="ECO:0000313" key="3">
    <source>
        <dbReference type="EMBL" id="KAF5223232.1"/>
    </source>
</evidence>